<dbReference type="Pfam" id="PF13360">
    <property type="entry name" value="PQQ_2"/>
    <property type="match status" value="2"/>
</dbReference>
<dbReference type="PANTHER" id="PTHR34512">
    <property type="entry name" value="CELL SURFACE PROTEIN"/>
    <property type="match status" value="1"/>
</dbReference>
<dbReference type="Gene3D" id="1.10.510.10">
    <property type="entry name" value="Transferase(Phosphotransferase) domain 1"/>
    <property type="match status" value="1"/>
</dbReference>
<dbReference type="InterPro" id="IPR002372">
    <property type="entry name" value="PQQ_rpt_dom"/>
</dbReference>
<dbReference type="InterPro" id="IPR015943">
    <property type="entry name" value="WD40/YVTN_repeat-like_dom_sf"/>
</dbReference>
<dbReference type="EMBL" id="LJIW01000002">
    <property type="protein sequence ID" value="PNG92517.1"/>
    <property type="molecule type" value="Genomic_DNA"/>
</dbReference>
<comment type="caution">
    <text evidence="3">The sequence shown here is derived from an EMBL/GenBank/DDBJ whole genome shotgun (WGS) entry which is preliminary data.</text>
</comment>
<accession>A0A2J7YWW7</accession>
<dbReference type="SMART" id="SM00220">
    <property type="entry name" value="S_TKc"/>
    <property type="match status" value="1"/>
</dbReference>
<protein>
    <recommendedName>
        <fullName evidence="2">Protein kinase domain-containing protein</fullName>
    </recommendedName>
</protein>
<gene>
    <name evidence="3" type="ORF">SMF913_27982</name>
</gene>
<dbReference type="InterPro" id="IPR000719">
    <property type="entry name" value="Prot_kinase_dom"/>
</dbReference>
<reference evidence="3 4" key="1">
    <citation type="submission" date="2015-09" db="EMBL/GenBank/DDBJ databases">
        <title>Genome sequence, genome mining and natural product profiling of a biocontrol bacterium Streptomyces malaysiensis F913.</title>
        <authorList>
            <person name="Xu Y."/>
            <person name="Wei J."/>
            <person name="Xie J."/>
            <person name="Li T."/>
            <person name="Zhou Z."/>
        </authorList>
    </citation>
    <scope>NUCLEOTIDE SEQUENCE [LARGE SCALE GENOMIC DNA]</scope>
    <source>
        <strain evidence="3 4">F913</strain>
    </source>
</reference>
<feature type="region of interest" description="Disordered" evidence="1">
    <location>
        <begin position="396"/>
        <end position="463"/>
    </location>
</feature>
<dbReference type="InterPro" id="IPR011047">
    <property type="entry name" value="Quinoprotein_ADH-like_sf"/>
</dbReference>
<feature type="domain" description="Protein kinase" evidence="2">
    <location>
        <begin position="76"/>
        <end position="322"/>
    </location>
</feature>
<evidence type="ECO:0000313" key="3">
    <source>
        <dbReference type="EMBL" id="PNG92517.1"/>
    </source>
</evidence>
<dbReference type="GO" id="GO:0005524">
    <property type="term" value="F:ATP binding"/>
    <property type="evidence" value="ECO:0007669"/>
    <property type="project" value="InterPro"/>
</dbReference>
<dbReference type="AlphaFoldDB" id="A0A2J7YWW7"/>
<sequence>MAGHVLRSTWDICGIGAGSHRKRSDRHLTFPVSNGYIDGGVSEGTPRRLAEVIGIPWGVGDMEPLGVDDPRRLGPYHIIAKLAPGDDDPSAAAHLYLARSAGGVRTVLISTPSAEFADDDAYRSRFLAEAENARRLGGAWSLARLAPVEVSDNASARPWSAYPYRPMLPLPSVLRACGGSLPVRTARALGAALAETLAEIHGVGLTHAGIAPGTVFVAGDWPWLGGFGAVRAAGPDGRSRVGFPGLAADDLPPEQLAGGRPRPLGDVYALGAVLAYAVTGRRLPGAGDLPEELRNIVLPCLAPDPADRPTAAALVDGLTRVVRSPLPPSATLAPSGRTPTVLDSGAAGSLAAVPAGGPGATALDGGIGGAAVLLSPGWLPAPVVVALAEQSSATLAAEVEPTEAESAAGVSLKERAPTPGGAPGPPEPTASRGDMPGAPHAPTRLSGGVTVTEAGSPPRQDVPSRRALLVGAACGSAGLALGSGVMWMATAEDDPPPPTRAERLAAANHSRHRLVGAPPTPLWRYDVPGGPPGHPPLIWADKVAVVANEAAVIGLDLRTGKRLWAQDQVRAGGRLLPIGKDSILVPGAGLAVLSAETGDIQWRPKSFRPGGRTPDTAPLAAEGETVWFAAGRRGSGAADDGAVIAYDLAGRKELWRSPLPGGFDEGYLTKDALVVRGDTFLAFDRDRGTRQWRRSYEGVAAGRPVTTDGRSTLIAAVSTTLRGYGLAHGGGAEWSVKAKGRAGSGRTADFGAPVVHGDVVYATDGGYAVHALSTATGEVRWQRTYAFAMKTLSGARTPDTAVDPSGHTVLTANDVEVDAFDAEDGALRWRFMDLGGAADKGPIMARRRVAVTDGLAVVVSGRSVYALPLR</sequence>
<dbReference type="PROSITE" id="PS50011">
    <property type="entry name" value="PROTEIN_KINASE_DOM"/>
    <property type="match status" value="1"/>
</dbReference>
<dbReference type="PANTHER" id="PTHR34512:SF30">
    <property type="entry name" value="OUTER MEMBRANE PROTEIN ASSEMBLY FACTOR BAMB"/>
    <property type="match status" value="1"/>
</dbReference>
<dbReference type="SUPFAM" id="SSF50998">
    <property type="entry name" value="Quinoprotein alcohol dehydrogenase-like"/>
    <property type="match status" value="2"/>
</dbReference>
<evidence type="ECO:0000256" key="1">
    <source>
        <dbReference type="SAM" id="MobiDB-lite"/>
    </source>
</evidence>
<evidence type="ECO:0000259" key="2">
    <source>
        <dbReference type="PROSITE" id="PS50011"/>
    </source>
</evidence>
<name>A0A2J7YWW7_STRMQ</name>
<dbReference type="InterPro" id="IPR011009">
    <property type="entry name" value="Kinase-like_dom_sf"/>
</dbReference>
<dbReference type="SUPFAM" id="SSF56112">
    <property type="entry name" value="Protein kinase-like (PK-like)"/>
    <property type="match status" value="1"/>
</dbReference>
<keyword evidence="4" id="KW-1185">Reference proteome</keyword>
<organism evidence="3 4">
    <name type="scientific">Streptomyces malaysiensis</name>
    <dbReference type="NCBI Taxonomy" id="92644"/>
    <lineage>
        <taxon>Bacteria</taxon>
        <taxon>Bacillati</taxon>
        <taxon>Actinomycetota</taxon>
        <taxon>Actinomycetes</taxon>
        <taxon>Kitasatosporales</taxon>
        <taxon>Streptomycetaceae</taxon>
        <taxon>Streptomyces</taxon>
        <taxon>Streptomyces violaceusniger group</taxon>
    </lineage>
</organism>
<dbReference type="GO" id="GO:0004672">
    <property type="term" value="F:protein kinase activity"/>
    <property type="evidence" value="ECO:0007669"/>
    <property type="project" value="InterPro"/>
</dbReference>
<evidence type="ECO:0000313" key="4">
    <source>
        <dbReference type="Proteomes" id="UP000236520"/>
    </source>
</evidence>
<dbReference type="SMART" id="SM00564">
    <property type="entry name" value="PQQ"/>
    <property type="match status" value="5"/>
</dbReference>
<dbReference type="Gene3D" id="2.130.10.10">
    <property type="entry name" value="YVTN repeat-like/Quinoprotein amine dehydrogenase"/>
    <property type="match status" value="1"/>
</dbReference>
<dbReference type="Gene3D" id="2.40.128.630">
    <property type="match status" value="1"/>
</dbReference>
<proteinExistence type="predicted"/>
<dbReference type="Proteomes" id="UP000236520">
    <property type="component" value="Unassembled WGS sequence"/>
</dbReference>
<dbReference type="InterPro" id="IPR018391">
    <property type="entry name" value="PQQ_b-propeller_rpt"/>
</dbReference>